<dbReference type="RefSeq" id="WP_007319199.1">
    <property type="nucleotide sequence ID" value="NZ_BAEH01000096.1"/>
</dbReference>
<dbReference type="InterPro" id="IPR051312">
    <property type="entry name" value="Diverse_Substr_Oxidored"/>
</dbReference>
<reference evidence="2 3" key="1">
    <citation type="submission" date="2011-12" db="EMBL/GenBank/DDBJ databases">
        <title>Whole genome shotgun sequence of Gordonia effusa NBRC 100432.</title>
        <authorList>
            <person name="Yoshida I."/>
            <person name="Takarada H."/>
            <person name="Hosoyama A."/>
            <person name="Tsuchikane K."/>
            <person name="Katsumata H."/>
            <person name="Yamazaki S."/>
            <person name="Fujita N."/>
        </authorList>
    </citation>
    <scope>NUCLEOTIDE SEQUENCE [LARGE SCALE GENOMIC DNA]</scope>
    <source>
        <strain evidence="2 3">NBRC 100432</strain>
    </source>
</reference>
<dbReference type="InterPro" id="IPR036318">
    <property type="entry name" value="FAD-bd_PCMH-like_sf"/>
</dbReference>
<keyword evidence="3" id="KW-1185">Reference proteome</keyword>
<dbReference type="STRING" id="1077974.GOEFS_096_00410"/>
<dbReference type="EMBL" id="BAEH01000096">
    <property type="protein sequence ID" value="GAB19864.1"/>
    <property type="molecule type" value="Genomic_DNA"/>
</dbReference>
<proteinExistence type="predicted"/>
<dbReference type="InterPro" id="IPR016166">
    <property type="entry name" value="FAD-bd_PCMH"/>
</dbReference>
<evidence type="ECO:0000313" key="2">
    <source>
        <dbReference type="EMBL" id="GAB19864.1"/>
    </source>
</evidence>
<dbReference type="Proteomes" id="UP000035034">
    <property type="component" value="Unassembled WGS sequence"/>
</dbReference>
<accession>H0R463</accession>
<dbReference type="PANTHER" id="PTHR42659:SF9">
    <property type="entry name" value="XANTHINE DEHYDROGENASE FAD-BINDING SUBUNIT XDHB-RELATED"/>
    <property type="match status" value="1"/>
</dbReference>
<name>H0R463_9ACTN</name>
<dbReference type="eggNOG" id="COG1319">
    <property type="taxonomic scope" value="Bacteria"/>
</dbReference>
<dbReference type="GO" id="GO:0071949">
    <property type="term" value="F:FAD binding"/>
    <property type="evidence" value="ECO:0007669"/>
    <property type="project" value="InterPro"/>
</dbReference>
<dbReference type="PANTHER" id="PTHR42659">
    <property type="entry name" value="XANTHINE DEHYDROGENASE SUBUNIT C-RELATED"/>
    <property type="match status" value="1"/>
</dbReference>
<comment type="caution">
    <text evidence="2">The sequence shown here is derived from an EMBL/GenBank/DDBJ whole genome shotgun (WGS) entry which is preliminary data.</text>
</comment>
<feature type="domain" description="FAD-binding PCMH-type" evidence="1">
    <location>
        <begin position="2"/>
        <end position="174"/>
    </location>
</feature>
<dbReference type="AlphaFoldDB" id="H0R463"/>
<gene>
    <name evidence="2" type="ORF">GOEFS_096_00410</name>
</gene>
<dbReference type="PROSITE" id="PS51387">
    <property type="entry name" value="FAD_PCMH"/>
    <property type="match status" value="1"/>
</dbReference>
<evidence type="ECO:0000259" key="1">
    <source>
        <dbReference type="PROSITE" id="PS51387"/>
    </source>
</evidence>
<dbReference type="Gene3D" id="3.30.465.10">
    <property type="match status" value="1"/>
</dbReference>
<organism evidence="2 3">
    <name type="scientific">Gordonia effusa NBRC 100432</name>
    <dbReference type="NCBI Taxonomy" id="1077974"/>
    <lineage>
        <taxon>Bacteria</taxon>
        <taxon>Bacillati</taxon>
        <taxon>Actinomycetota</taxon>
        <taxon>Actinomycetes</taxon>
        <taxon>Mycobacteriales</taxon>
        <taxon>Gordoniaceae</taxon>
        <taxon>Gordonia</taxon>
    </lineage>
</organism>
<dbReference type="SUPFAM" id="SSF56176">
    <property type="entry name" value="FAD-binding/transporter-associated domain-like"/>
    <property type="match status" value="1"/>
</dbReference>
<dbReference type="InterPro" id="IPR016169">
    <property type="entry name" value="FAD-bd_PCMH_sub2"/>
</dbReference>
<dbReference type="InterPro" id="IPR002346">
    <property type="entry name" value="Mopterin_DH_FAD-bd"/>
</dbReference>
<dbReference type="Pfam" id="PF00941">
    <property type="entry name" value="FAD_binding_5"/>
    <property type="match status" value="1"/>
</dbReference>
<evidence type="ECO:0000313" key="3">
    <source>
        <dbReference type="Proteomes" id="UP000035034"/>
    </source>
</evidence>
<dbReference type="GO" id="GO:0016491">
    <property type="term" value="F:oxidoreductase activity"/>
    <property type="evidence" value="ECO:0007669"/>
    <property type="project" value="InterPro"/>
</dbReference>
<sequence length="266" mass="28063">MDLPMIDEWVTASSRADLTGLSASDAVVAGGTWLFSQPQPNLRRLVDLAGLGWPDLTIADSGLEIAATCTIERLVTQRYPAAWRAAPLFAQCARALLASSKIWRSATVGGNLCLGLPAGAMISLCVALDGMAVIWRADGSEYVCAVSDFVRDIGITRLDSGDVLRAIRLPASALTAETAMRKVAYAPLGRSGALVIGRRGATGLHVSVTAATRRPLVVEAPDVSGVMAAVTLLPDNEFHTDAHGRADWRRAVTTRLAAEVMGELVS</sequence>
<protein>
    <submittedName>
        <fullName evidence="2">Putative oxidoreductase FAD-binding subunit</fullName>
    </submittedName>
</protein>